<evidence type="ECO:0000313" key="2">
    <source>
        <dbReference type="EMBL" id="MBA0693057.1"/>
    </source>
</evidence>
<dbReference type="EMBL" id="JABFAA010000009">
    <property type="protein sequence ID" value="MBA0693057.1"/>
    <property type="molecule type" value="Genomic_DNA"/>
</dbReference>
<protein>
    <recommendedName>
        <fullName evidence="1">Aminotransferase-like plant mobile domain-containing protein</fullName>
    </recommendedName>
</protein>
<proteinExistence type="predicted"/>
<name>A0A7J8Y0F1_GOSAI</name>
<dbReference type="GO" id="GO:0010073">
    <property type="term" value="P:meristem maintenance"/>
    <property type="evidence" value="ECO:0007669"/>
    <property type="project" value="InterPro"/>
</dbReference>
<dbReference type="PANTHER" id="PTHR46033">
    <property type="entry name" value="PROTEIN MAIN-LIKE 2"/>
    <property type="match status" value="1"/>
</dbReference>
<dbReference type="InterPro" id="IPR019557">
    <property type="entry name" value="AminoTfrase-like_pln_mobile"/>
</dbReference>
<accession>A0A7J8Y0F1</accession>
<feature type="non-terminal residue" evidence="2">
    <location>
        <position position="1"/>
    </location>
</feature>
<keyword evidence="3" id="KW-1185">Reference proteome</keyword>
<dbReference type="Pfam" id="PF10536">
    <property type="entry name" value="PMD"/>
    <property type="match status" value="1"/>
</dbReference>
<evidence type="ECO:0000313" key="3">
    <source>
        <dbReference type="Proteomes" id="UP000593577"/>
    </source>
</evidence>
<sequence length="134" mass="15930">GCKLDSKLISALVERWKPESTHSIFYAVSVLSLWKTSIYSWGYQWVDDLRRLDRNAWIRRNFVEIVEDLTEVEREQYIRAIIFQIIGGILMPDKSRNLVHLRLLLKLVNFRVANEHSWGFTVLAILYREMCWAT</sequence>
<feature type="domain" description="Aminotransferase-like plant mobile" evidence="1">
    <location>
        <begin position="52"/>
        <end position="133"/>
    </location>
</feature>
<reference evidence="2 3" key="1">
    <citation type="journal article" date="2019" name="Genome Biol. Evol.">
        <title>Insights into the evolution of the New World diploid cottons (Gossypium, subgenus Houzingenia) based on genome sequencing.</title>
        <authorList>
            <person name="Grover C.E."/>
            <person name="Arick M.A. 2nd"/>
            <person name="Thrash A."/>
            <person name="Conover J.L."/>
            <person name="Sanders W.S."/>
            <person name="Peterson D.G."/>
            <person name="Frelichowski J.E."/>
            <person name="Scheffler J.A."/>
            <person name="Scheffler B.E."/>
            <person name="Wendel J.F."/>
        </authorList>
    </citation>
    <scope>NUCLEOTIDE SEQUENCE [LARGE SCALE GENOMIC DNA]</scope>
    <source>
        <strain evidence="2">185</strain>
        <tissue evidence="2">Leaf</tissue>
    </source>
</reference>
<comment type="caution">
    <text evidence="2">The sequence shown here is derived from an EMBL/GenBank/DDBJ whole genome shotgun (WGS) entry which is preliminary data.</text>
</comment>
<dbReference type="PANTHER" id="PTHR46033:SF8">
    <property type="entry name" value="PROTEIN MAINTENANCE OF MERISTEMS-LIKE"/>
    <property type="match status" value="1"/>
</dbReference>
<gene>
    <name evidence="2" type="ORF">Goari_010566</name>
</gene>
<evidence type="ECO:0000259" key="1">
    <source>
        <dbReference type="Pfam" id="PF10536"/>
    </source>
</evidence>
<dbReference type="Proteomes" id="UP000593577">
    <property type="component" value="Unassembled WGS sequence"/>
</dbReference>
<dbReference type="InterPro" id="IPR044824">
    <property type="entry name" value="MAIN-like"/>
</dbReference>
<dbReference type="AlphaFoldDB" id="A0A7J8Y0F1"/>
<organism evidence="2 3">
    <name type="scientific">Gossypium aridum</name>
    <name type="common">American cotton</name>
    <name type="synonym">Erioxylum aridum</name>
    <dbReference type="NCBI Taxonomy" id="34290"/>
    <lineage>
        <taxon>Eukaryota</taxon>
        <taxon>Viridiplantae</taxon>
        <taxon>Streptophyta</taxon>
        <taxon>Embryophyta</taxon>
        <taxon>Tracheophyta</taxon>
        <taxon>Spermatophyta</taxon>
        <taxon>Magnoliopsida</taxon>
        <taxon>eudicotyledons</taxon>
        <taxon>Gunneridae</taxon>
        <taxon>Pentapetalae</taxon>
        <taxon>rosids</taxon>
        <taxon>malvids</taxon>
        <taxon>Malvales</taxon>
        <taxon>Malvaceae</taxon>
        <taxon>Malvoideae</taxon>
        <taxon>Gossypium</taxon>
    </lineage>
</organism>